<sequence>MLRDGVWKFGEKSWKAIVRRIEPRSPAEFSKRWNTMHGIDTMAQSVESVDQKNAMDGRGECDHLAVAGSIWNLLGEDYRCNSGQTGPFAFDRLQGRQLRASLLLVNTSTSRVGALSAFLAHR</sequence>
<name>A0ACC0W541_9STRA</name>
<proteinExistence type="predicted"/>
<evidence type="ECO:0000313" key="1">
    <source>
        <dbReference type="EMBL" id="KAI9913975.1"/>
    </source>
</evidence>
<reference evidence="1 2" key="1">
    <citation type="journal article" date="2022" name="bioRxiv">
        <title>The genome of the oomycete Peronosclerospora sorghi, a cosmopolitan pathogen of maize and sorghum, is inflated with dispersed pseudogenes.</title>
        <authorList>
            <person name="Fletcher K."/>
            <person name="Martin F."/>
            <person name="Isakeit T."/>
            <person name="Cavanaugh K."/>
            <person name="Magill C."/>
            <person name="Michelmore R."/>
        </authorList>
    </citation>
    <scope>NUCLEOTIDE SEQUENCE [LARGE SCALE GENOMIC DNA]</scope>
    <source>
        <strain evidence="1">P6</strain>
    </source>
</reference>
<organism evidence="1 2">
    <name type="scientific">Peronosclerospora sorghi</name>
    <dbReference type="NCBI Taxonomy" id="230839"/>
    <lineage>
        <taxon>Eukaryota</taxon>
        <taxon>Sar</taxon>
        <taxon>Stramenopiles</taxon>
        <taxon>Oomycota</taxon>
        <taxon>Peronosporomycetes</taxon>
        <taxon>Peronosporales</taxon>
        <taxon>Peronosporaceae</taxon>
        <taxon>Peronosclerospora</taxon>
    </lineage>
</organism>
<dbReference type="EMBL" id="CM047583">
    <property type="protein sequence ID" value="KAI9913975.1"/>
    <property type="molecule type" value="Genomic_DNA"/>
</dbReference>
<dbReference type="Proteomes" id="UP001163321">
    <property type="component" value="Chromosome 4"/>
</dbReference>
<gene>
    <name evidence="1" type="ORF">PsorP6_006055</name>
</gene>
<accession>A0ACC0W541</accession>
<protein>
    <submittedName>
        <fullName evidence="1">Uncharacterized protein</fullName>
    </submittedName>
</protein>
<keyword evidence="2" id="KW-1185">Reference proteome</keyword>
<comment type="caution">
    <text evidence="1">The sequence shown here is derived from an EMBL/GenBank/DDBJ whole genome shotgun (WGS) entry which is preliminary data.</text>
</comment>
<evidence type="ECO:0000313" key="2">
    <source>
        <dbReference type="Proteomes" id="UP001163321"/>
    </source>
</evidence>